<dbReference type="SMART" id="SM00843">
    <property type="entry name" value="Ftsk_gamma"/>
    <property type="match status" value="1"/>
</dbReference>
<comment type="caution">
    <text evidence="19">The sequence shown here is derived from an EMBL/GenBank/DDBJ whole genome shotgun (WGS) entry which is preliminary data.</text>
</comment>
<name>A0A9D1X767_9FIRM</name>
<dbReference type="InterPro" id="IPR036390">
    <property type="entry name" value="WH_DNA-bd_sf"/>
</dbReference>
<dbReference type="GO" id="GO:0005524">
    <property type="term" value="F:ATP binding"/>
    <property type="evidence" value="ECO:0007669"/>
    <property type="project" value="UniProtKB-UniRule"/>
</dbReference>
<dbReference type="CDD" id="cd01127">
    <property type="entry name" value="TrwB_TraG_TraD_VirD4"/>
    <property type="match status" value="1"/>
</dbReference>
<dbReference type="PROSITE" id="PS50901">
    <property type="entry name" value="FTSK"/>
    <property type="match status" value="1"/>
</dbReference>
<feature type="region of interest" description="Disordered" evidence="16">
    <location>
        <begin position="1"/>
        <end position="55"/>
    </location>
</feature>
<feature type="compositionally biased region" description="Basic and acidic residues" evidence="16">
    <location>
        <begin position="224"/>
        <end position="279"/>
    </location>
</feature>
<feature type="compositionally biased region" description="Low complexity" evidence="16">
    <location>
        <begin position="30"/>
        <end position="39"/>
    </location>
</feature>
<dbReference type="InterPro" id="IPR025199">
    <property type="entry name" value="FtsK_4TM"/>
</dbReference>
<dbReference type="InterPro" id="IPR050206">
    <property type="entry name" value="FtsK/SpoIIIE/SftA"/>
</dbReference>
<dbReference type="InterPro" id="IPR027417">
    <property type="entry name" value="P-loop_NTPase"/>
</dbReference>
<keyword evidence="10" id="KW-0238">DNA-binding</keyword>
<comment type="function">
    <text evidence="13">Essential cell division protein that coordinates cell division and chromosome segregation. The N-terminus is involved in assembly of the cell-division machinery. The C-terminus functions as a DNA motor that moves dsDNA in an ATP-dependent manner towards the dif recombination site, which is located within the replication terminus region. Required for activation of the Xer recombinase, allowing activation of chromosome unlinking by recombination.</text>
</comment>
<dbReference type="InterPro" id="IPR003593">
    <property type="entry name" value="AAA+_ATPase"/>
</dbReference>
<feature type="compositionally biased region" description="Basic residues" evidence="16">
    <location>
        <begin position="7"/>
        <end position="21"/>
    </location>
</feature>
<keyword evidence="12" id="KW-0131">Cell cycle</keyword>
<evidence type="ECO:0000256" key="11">
    <source>
        <dbReference type="ARBA" id="ARBA00023136"/>
    </source>
</evidence>
<evidence type="ECO:0000256" key="12">
    <source>
        <dbReference type="ARBA" id="ARBA00023306"/>
    </source>
</evidence>
<dbReference type="Gene3D" id="1.10.10.10">
    <property type="entry name" value="Winged helix-like DNA-binding domain superfamily/Winged helix DNA-binding domain"/>
    <property type="match status" value="1"/>
</dbReference>
<evidence type="ECO:0000256" key="5">
    <source>
        <dbReference type="ARBA" id="ARBA00022692"/>
    </source>
</evidence>
<dbReference type="Pfam" id="PF09397">
    <property type="entry name" value="FtsK_gamma"/>
    <property type="match status" value="1"/>
</dbReference>
<accession>A0A9D1X767</accession>
<evidence type="ECO:0000256" key="10">
    <source>
        <dbReference type="ARBA" id="ARBA00023125"/>
    </source>
</evidence>
<feature type="compositionally biased region" description="Low complexity" evidence="16">
    <location>
        <begin position="408"/>
        <end position="422"/>
    </location>
</feature>
<feature type="transmembrane region" description="Helical" evidence="17">
    <location>
        <begin position="183"/>
        <end position="205"/>
    </location>
</feature>
<comment type="subcellular location">
    <subcellularLocation>
        <location evidence="1">Cell membrane</location>
        <topology evidence="1">Multi-pass membrane protein</topology>
    </subcellularLocation>
</comment>
<dbReference type="PANTHER" id="PTHR22683:SF41">
    <property type="entry name" value="DNA TRANSLOCASE FTSK"/>
    <property type="match status" value="1"/>
</dbReference>
<dbReference type="Proteomes" id="UP000886805">
    <property type="component" value="Unassembled WGS sequence"/>
</dbReference>
<reference evidence="19" key="2">
    <citation type="submission" date="2021-04" db="EMBL/GenBank/DDBJ databases">
        <authorList>
            <person name="Gilroy R."/>
        </authorList>
    </citation>
    <scope>NUCLEOTIDE SEQUENCE</scope>
    <source>
        <strain evidence="19">ChiSxjej3B15-1167</strain>
    </source>
</reference>
<dbReference type="GO" id="GO:0051301">
    <property type="term" value="P:cell division"/>
    <property type="evidence" value="ECO:0007669"/>
    <property type="project" value="UniProtKB-KW"/>
</dbReference>
<evidence type="ECO:0000256" key="1">
    <source>
        <dbReference type="ARBA" id="ARBA00004651"/>
    </source>
</evidence>
<evidence type="ECO:0000256" key="15">
    <source>
        <dbReference type="PROSITE-ProRule" id="PRU00289"/>
    </source>
</evidence>
<feature type="region of interest" description="Disordered" evidence="16">
    <location>
        <begin position="513"/>
        <end position="557"/>
    </location>
</feature>
<evidence type="ECO:0000256" key="14">
    <source>
        <dbReference type="ARBA" id="ARBA00025923"/>
    </source>
</evidence>
<dbReference type="GO" id="GO:0005886">
    <property type="term" value="C:plasma membrane"/>
    <property type="evidence" value="ECO:0007669"/>
    <property type="project" value="UniProtKB-SubCell"/>
</dbReference>
<dbReference type="SMART" id="SM00382">
    <property type="entry name" value="AAA"/>
    <property type="match status" value="1"/>
</dbReference>
<evidence type="ECO:0000259" key="18">
    <source>
        <dbReference type="PROSITE" id="PS50901"/>
    </source>
</evidence>
<dbReference type="InterPro" id="IPR041027">
    <property type="entry name" value="FtsK_alpha"/>
</dbReference>
<keyword evidence="3" id="KW-1003">Cell membrane</keyword>
<feature type="transmembrane region" description="Helical" evidence="17">
    <location>
        <begin position="130"/>
        <end position="148"/>
    </location>
</feature>
<dbReference type="SUPFAM" id="SSF46785">
    <property type="entry name" value="Winged helix' DNA-binding domain"/>
    <property type="match status" value="1"/>
</dbReference>
<evidence type="ECO:0000256" key="6">
    <source>
        <dbReference type="ARBA" id="ARBA00022741"/>
    </source>
</evidence>
<keyword evidence="8 15" id="KW-0067">ATP-binding</keyword>
<feature type="region of interest" description="Disordered" evidence="16">
    <location>
        <begin position="367"/>
        <end position="500"/>
    </location>
</feature>
<evidence type="ECO:0000256" key="2">
    <source>
        <dbReference type="ARBA" id="ARBA00006474"/>
    </source>
</evidence>
<evidence type="ECO:0000313" key="20">
    <source>
        <dbReference type="Proteomes" id="UP000886805"/>
    </source>
</evidence>
<evidence type="ECO:0000256" key="13">
    <source>
        <dbReference type="ARBA" id="ARBA00024986"/>
    </source>
</evidence>
<dbReference type="EMBL" id="DXEQ01000203">
    <property type="protein sequence ID" value="HIX72725.1"/>
    <property type="molecule type" value="Genomic_DNA"/>
</dbReference>
<feature type="compositionally biased region" description="Polar residues" evidence="16">
    <location>
        <begin position="543"/>
        <end position="553"/>
    </location>
</feature>
<evidence type="ECO:0000256" key="3">
    <source>
        <dbReference type="ARBA" id="ARBA00022475"/>
    </source>
</evidence>
<dbReference type="InterPro" id="IPR002543">
    <property type="entry name" value="FtsK_dom"/>
</dbReference>
<dbReference type="SUPFAM" id="SSF52540">
    <property type="entry name" value="P-loop containing nucleoside triphosphate hydrolases"/>
    <property type="match status" value="1"/>
</dbReference>
<feature type="binding site" evidence="15">
    <location>
        <begin position="734"/>
        <end position="741"/>
    </location>
    <ligand>
        <name>ATP</name>
        <dbReference type="ChEBI" id="CHEBI:30616"/>
    </ligand>
</feature>
<proteinExistence type="inferred from homology"/>
<feature type="transmembrane region" description="Helical" evidence="17">
    <location>
        <begin position="66"/>
        <end position="88"/>
    </location>
</feature>
<dbReference type="GO" id="GO:0007059">
    <property type="term" value="P:chromosome segregation"/>
    <property type="evidence" value="ECO:0007669"/>
    <property type="project" value="UniProtKB-KW"/>
</dbReference>
<feature type="domain" description="FtsK" evidence="18">
    <location>
        <begin position="717"/>
        <end position="916"/>
    </location>
</feature>
<keyword evidence="9 17" id="KW-1133">Transmembrane helix</keyword>
<dbReference type="InterPro" id="IPR018541">
    <property type="entry name" value="Ftsk_gamma"/>
</dbReference>
<keyword evidence="11 17" id="KW-0472">Membrane</keyword>
<comment type="similarity">
    <text evidence="2">Belongs to the FtsK/SpoIIIE/SftA family.</text>
</comment>
<evidence type="ECO:0000256" key="17">
    <source>
        <dbReference type="SAM" id="Phobius"/>
    </source>
</evidence>
<dbReference type="Pfam" id="PF01580">
    <property type="entry name" value="FtsK_SpoIIIE"/>
    <property type="match status" value="1"/>
</dbReference>
<feature type="region of interest" description="Disordered" evidence="16">
    <location>
        <begin position="224"/>
        <end position="295"/>
    </location>
</feature>
<dbReference type="Pfam" id="PF17854">
    <property type="entry name" value="FtsK_alpha"/>
    <property type="match status" value="1"/>
</dbReference>
<dbReference type="AlphaFoldDB" id="A0A9D1X767"/>
<keyword evidence="5 17" id="KW-0812">Transmembrane</keyword>
<keyword evidence="4" id="KW-0132">Cell division</keyword>
<dbReference type="Gene3D" id="3.40.50.300">
    <property type="entry name" value="P-loop containing nucleotide triphosphate hydrolases"/>
    <property type="match status" value="1"/>
</dbReference>
<keyword evidence="7" id="KW-0159">Chromosome partition</keyword>
<evidence type="ECO:0000256" key="7">
    <source>
        <dbReference type="ARBA" id="ARBA00022829"/>
    </source>
</evidence>
<evidence type="ECO:0000313" key="19">
    <source>
        <dbReference type="EMBL" id="HIX72725.1"/>
    </source>
</evidence>
<dbReference type="InterPro" id="IPR036388">
    <property type="entry name" value="WH-like_DNA-bd_sf"/>
</dbReference>
<keyword evidence="6 15" id="KW-0547">Nucleotide-binding</keyword>
<feature type="compositionally biased region" description="Basic residues" evidence="16">
    <location>
        <begin position="40"/>
        <end position="49"/>
    </location>
</feature>
<evidence type="ECO:0000256" key="9">
    <source>
        <dbReference type="ARBA" id="ARBA00022989"/>
    </source>
</evidence>
<dbReference type="Pfam" id="PF13491">
    <property type="entry name" value="FtsK_4TM"/>
    <property type="match status" value="1"/>
</dbReference>
<dbReference type="PANTHER" id="PTHR22683">
    <property type="entry name" value="SPORULATION PROTEIN RELATED"/>
    <property type="match status" value="1"/>
</dbReference>
<dbReference type="Gene3D" id="3.30.980.40">
    <property type="match status" value="1"/>
</dbReference>
<comment type="subunit">
    <text evidence="14">Homohexamer. Forms a ring that surrounds DNA.</text>
</comment>
<evidence type="ECO:0000256" key="4">
    <source>
        <dbReference type="ARBA" id="ARBA00022618"/>
    </source>
</evidence>
<gene>
    <name evidence="19" type="ORF">H9849_06850</name>
</gene>
<evidence type="ECO:0000256" key="16">
    <source>
        <dbReference type="SAM" id="MobiDB-lite"/>
    </source>
</evidence>
<protein>
    <submittedName>
        <fullName evidence="19">DNA translocase FtsK 4TM domain-containing protein</fullName>
    </submittedName>
</protein>
<dbReference type="GO" id="GO:0003677">
    <property type="term" value="F:DNA binding"/>
    <property type="evidence" value="ECO:0007669"/>
    <property type="project" value="UniProtKB-KW"/>
</dbReference>
<evidence type="ECO:0000256" key="8">
    <source>
        <dbReference type="ARBA" id="ARBA00022840"/>
    </source>
</evidence>
<feature type="transmembrane region" description="Helical" evidence="17">
    <location>
        <begin position="94"/>
        <end position="118"/>
    </location>
</feature>
<reference evidence="19" key="1">
    <citation type="journal article" date="2021" name="PeerJ">
        <title>Extensive microbial diversity within the chicken gut microbiome revealed by metagenomics and culture.</title>
        <authorList>
            <person name="Gilroy R."/>
            <person name="Ravi A."/>
            <person name="Getino M."/>
            <person name="Pursley I."/>
            <person name="Horton D.L."/>
            <person name="Alikhan N.F."/>
            <person name="Baker D."/>
            <person name="Gharbi K."/>
            <person name="Hall N."/>
            <person name="Watson M."/>
            <person name="Adriaenssens E.M."/>
            <person name="Foster-Nyarko E."/>
            <person name="Jarju S."/>
            <person name="Secka A."/>
            <person name="Antonio M."/>
            <person name="Oren A."/>
            <person name="Chaudhuri R.R."/>
            <person name="La Ragione R."/>
            <person name="Hildebrand F."/>
            <person name="Pallen M.J."/>
        </authorList>
    </citation>
    <scope>NUCLEOTIDE SEQUENCE</scope>
    <source>
        <strain evidence="19">ChiSxjej3B15-1167</strain>
    </source>
</reference>
<organism evidence="19 20">
    <name type="scientific">Candidatus Anaerobutyricum stercoripullorum</name>
    <dbReference type="NCBI Taxonomy" id="2838456"/>
    <lineage>
        <taxon>Bacteria</taxon>
        <taxon>Bacillati</taxon>
        <taxon>Bacillota</taxon>
        <taxon>Clostridia</taxon>
        <taxon>Lachnospirales</taxon>
        <taxon>Lachnospiraceae</taxon>
        <taxon>Anaerobutyricum</taxon>
    </lineage>
</organism>
<sequence>MADNSNVKKKNSSVSGSRKRTGASPASKTSSRSRNAGRSSGKKSGSRSSRKAEVSRGIPMKNEIQLVASFGIMILMMLSNFGWCGMVGVWLSSFFFGIFGCVQYVMPVAFFLMVTVLLANDYSLLAMKKCGAGFVVLTMISSYAQLMYQQDVKEFYDLFAVAASDHRAGGVLGGGIGLLLQGWFGTAGAIVIISCVLLLALIMLTQRSFVGFFGKSVRQVKTAADKAGEKRRQARKERETAADKLREKQCEEKIREMEEKKAQKATDKKAQKAMEEEGRTAGAEASGEPDSRRQNMGALKMSAGPAAEKKRKQPDIRIHIPIFTPEGEVKKKDSLRELHPEFYPFTPEDGKTEAFDGSLDFSAIVPDAEQTGETFSGGAAEGWPQTGGMADETPESPTGTTEADDSSDGPAAAAGAAVTGDEGAARTAAREVRNVMPAGGDRAHTPAAGDRSDSVQAGAESQRDSTQAAADGGADSIQTVAAGAQEPVSAAAGDRPDSVQAADEAEMFRIVDDVEERPSEGLPDEIVLSGREAQSGKKESAPQAGNTARTAQPEQEAAVTINRAGTPAPAPVRRPAKKEEYIFPPMNLLTTEKQKLPEDYNRTLKETAMKLQSTLESFGVRVTITDISCGPTVTRYEMFPEQGTKVSKILSLTDDIKLNLAASDIRIEAPIPGKAAIGIEVPNKQNMIVHFRELVDNRVFRNFKSKLAFAVGKDIGGKIVVADLAKMPHLLIAGATGSGKSVCINTLIMSILYKAKPAEVKLIMIDPKMVELSTYNGIPHLLIPVVTDPKKASGALNWAVAEMTDRYKKFTETGVRNIEGYNKKVDELIASGQVDGEKLSRMPQIVIIIDELADLMMVAPGEVEDAIVRLSQLARAAGIHLVIATQRPSVNVITGLIKANVPSRIAFAVSSGVDSRTIIDMNGAEKLLGRGDMLFYPSGYQKPVRVQGAFISDAEVGRVVEFLKENEDVAVYDADVSEKIENKIKNGSINSERDEYFEAAARFIMEKDKATIGMLQRMFKIGFNRAARIIDQLADAGIVGPEEGTKPRKILMSPEQLDAFFEESL</sequence>